<feature type="domain" description="RNA polymerase Rpb1" evidence="8">
    <location>
        <begin position="1"/>
        <end position="189"/>
    </location>
</feature>
<dbReference type="Gene3D" id="1.10.150.390">
    <property type="match status" value="1"/>
</dbReference>
<dbReference type="InterPro" id="IPR015700">
    <property type="entry name" value="RPC1"/>
</dbReference>
<evidence type="ECO:0000313" key="10">
    <source>
        <dbReference type="Proteomes" id="UP000271162"/>
    </source>
</evidence>
<dbReference type="STRING" id="27835.A0A0N4YLB8"/>
<protein>
    <recommendedName>
        <fullName evidence="2">DNA-directed RNA polymerase</fullName>
        <ecNumber evidence="2">2.7.7.6</ecNumber>
    </recommendedName>
</protein>
<keyword evidence="10" id="KW-1185">Reference proteome</keyword>
<accession>A0A0N4YLB8</accession>
<keyword evidence="5" id="KW-0460">Magnesium</keyword>
<evidence type="ECO:0000256" key="3">
    <source>
        <dbReference type="ARBA" id="ARBA00022723"/>
    </source>
</evidence>
<comment type="catalytic activity">
    <reaction evidence="7">
        <text>RNA(n) + a ribonucleoside 5'-triphosphate = RNA(n+1) + diphosphate</text>
        <dbReference type="Rhea" id="RHEA:21248"/>
        <dbReference type="Rhea" id="RHEA-COMP:14527"/>
        <dbReference type="Rhea" id="RHEA-COMP:17342"/>
        <dbReference type="ChEBI" id="CHEBI:33019"/>
        <dbReference type="ChEBI" id="CHEBI:61557"/>
        <dbReference type="ChEBI" id="CHEBI:140395"/>
        <dbReference type="EC" id="2.7.7.6"/>
    </reaction>
</comment>
<dbReference type="AlphaFoldDB" id="A0A0N4YLB8"/>
<evidence type="ECO:0000256" key="6">
    <source>
        <dbReference type="ARBA" id="ARBA00023242"/>
    </source>
</evidence>
<keyword evidence="3" id="KW-0479">Metal-binding</keyword>
<evidence type="ECO:0000313" key="11">
    <source>
        <dbReference type="WBParaSite" id="NBR_0001789201-mRNA-1"/>
    </source>
</evidence>
<proteinExistence type="predicted"/>
<keyword evidence="6" id="KW-0539">Nucleus</keyword>
<dbReference type="InterPro" id="IPR007081">
    <property type="entry name" value="RNA_pol_Rpb1_5"/>
</dbReference>
<dbReference type="OMA" id="FRCAICE"/>
<organism evidence="11">
    <name type="scientific">Nippostrongylus brasiliensis</name>
    <name type="common">Rat hookworm</name>
    <dbReference type="NCBI Taxonomy" id="27835"/>
    <lineage>
        <taxon>Eukaryota</taxon>
        <taxon>Metazoa</taxon>
        <taxon>Ecdysozoa</taxon>
        <taxon>Nematoda</taxon>
        <taxon>Chromadorea</taxon>
        <taxon>Rhabditida</taxon>
        <taxon>Rhabditina</taxon>
        <taxon>Rhabditomorpha</taxon>
        <taxon>Strongyloidea</taxon>
        <taxon>Heligmosomidae</taxon>
        <taxon>Nippostrongylus</taxon>
    </lineage>
</organism>
<evidence type="ECO:0000259" key="8">
    <source>
        <dbReference type="Pfam" id="PF04998"/>
    </source>
</evidence>
<dbReference type="WBParaSite" id="NBR_0001789201-mRNA-1">
    <property type="protein sequence ID" value="NBR_0001789201-mRNA-1"/>
    <property type="gene ID" value="NBR_0001789201"/>
</dbReference>
<gene>
    <name evidence="9" type="ORF">NBR_LOCUS17893</name>
</gene>
<dbReference type="GO" id="GO:0046872">
    <property type="term" value="F:metal ion binding"/>
    <property type="evidence" value="ECO:0007669"/>
    <property type="project" value="UniProtKB-KW"/>
</dbReference>
<dbReference type="EC" id="2.7.7.6" evidence="2"/>
<evidence type="ECO:0000256" key="2">
    <source>
        <dbReference type="ARBA" id="ARBA00012418"/>
    </source>
</evidence>
<reference evidence="9 10" key="2">
    <citation type="submission" date="2018-11" db="EMBL/GenBank/DDBJ databases">
        <authorList>
            <consortium name="Pathogen Informatics"/>
        </authorList>
    </citation>
    <scope>NUCLEOTIDE SEQUENCE [LARGE SCALE GENOMIC DNA]</scope>
</reference>
<reference evidence="11" key="1">
    <citation type="submission" date="2017-02" db="UniProtKB">
        <authorList>
            <consortium name="WormBaseParasite"/>
        </authorList>
    </citation>
    <scope>IDENTIFICATION</scope>
</reference>
<dbReference type="GO" id="GO:0006351">
    <property type="term" value="P:DNA-templated transcription"/>
    <property type="evidence" value="ECO:0007669"/>
    <property type="project" value="InterPro"/>
</dbReference>
<evidence type="ECO:0000256" key="7">
    <source>
        <dbReference type="ARBA" id="ARBA00048552"/>
    </source>
</evidence>
<dbReference type="Proteomes" id="UP000271162">
    <property type="component" value="Unassembled WGS sequence"/>
</dbReference>
<dbReference type="FunFam" id="1.10.150.390:FF:000004">
    <property type="entry name" value="DNA-directed RNA polymerase subunit"/>
    <property type="match status" value="1"/>
</dbReference>
<dbReference type="GO" id="GO:0003677">
    <property type="term" value="F:DNA binding"/>
    <property type="evidence" value="ECO:0007669"/>
    <property type="project" value="InterPro"/>
</dbReference>
<name>A0A0N4YLB8_NIPBR</name>
<dbReference type="PANTHER" id="PTHR48446:SF1">
    <property type="entry name" value="DNA-DIRECTED RNA POLYMERASE SUBUNIT BETA' N-TERMINAL SECTION"/>
    <property type="match status" value="1"/>
</dbReference>
<dbReference type="SUPFAM" id="SSF64484">
    <property type="entry name" value="beta and beta-prime subunits of DNA dependent RNA-polymerase"/>
    <property type="match status" value="1"/>
</dbReference>
<comment type="subcellular location">
    <subcellularLocation>
        <location evidence="1">Nucleus</location>
    </subcellularLocation>
</comment>
<evidence type="ECO:0000313" key="9">
    <source>
        <dbReference type="EMBL" id="VDL81613.1"/>
    </source>
</evidence>
<evidence type="ECO:0000256" key="5">
    <source>
        <dbReference type="ARBA" id="ARBA00022842"/>
    </source>
</evidence>
<evidence type="ECO:0000256" key="1">
    <source>
        <dbReference type="ARBA" id="ARBA00004123"/>
    </source>
</evidence>
<dbReference type="Pfam" id="PF04998">
    <property type="entry name" value="RNA_pol_Rpb1_5"/>
    <property type="match status" value="1"/>
</dbReference>
<evidence type="ECO:0000256" key="4">
    <source>
        <dbReference type="ARBA" id="ARBA00022833"/>
    </source>
</evidence>
<dbReference type="GO" id="GO:0003899">
    <property type="term" value="F:DNA-directed RNA polymerase activity"/>
    <property type="evidence" value="ECO:0007669"/>
    <property type="project" value="UniProtKB-EC"/>
</dbReference>
<keyword evidence="4" id="KW-0862">Zinc</keyword>
<dbReference type="EMBL" id="UYSL01023041">
    <property type="protein sequence ID" value="VDL81613.1"/>
    <property type="molecule type" value="Genomic_DNA"/>
</dbReference>
<dbReference type="PANTHER" id="PTHR48446">
    <property type="entry name" value="DNA-DIRECTED RNA POLYMERASE SUBUNIT BETA' N-TERMINAL SECTION"/>
    <property type="match status" value="1"/>
</dbReference>
<sequence>MTLKTFHFAGVASMNITQGVPRIKEIINAVKSISTPIITAQLLDSRDENLARQVKARIDVTTLGEICDYIEEISMPDNTFLLLKLSSRRIRILHLEITIIGKSMLVVRPPNDSKFSQSITVQIMKQTLQKVIVKGLSNVRRCVIHADEKHGDEYGIIVEGSDFRGVLSQPGIDGRHTSFNNALVVAEMKESVLLLASFEKTMDHLFEAAFYSQKDPIRGVSECIILGIPISIGTGMFKLHQKLPEPKDASPGAPIFMRPEFGLKL</sequence>
<dbReference type="GO" id="GO:0005634">
    <property type="term" value="C:nucleus"/>
    <property type="evidence" value="ECO:0007669"/>
    <property type="project" value="UniProtKB-SubCell"/>
</dbReference>